<dbReference type="KEGG" id="aag:5580314"/>
<evidence type="ECO:0000313" key="3">
    <source>
        <dbReference type="Proteomes" id="UP000682892"/>
    </source>
</evidence>
<reference evidence="2" key="2">
    <citation type="journal article" date="2007" name="Science">
        <title>Genome sequence of Aedes aegypti, a major arbovirus vector.</title>
        <authorList>
            <person name="Nene V."/>
            <person name="Wortman J.R."/>
            <person name="Lawson D."/>
            <person name="Haas B."/>
            <person name="Kodira C."/>
            <person name="Tu Z.J."/>
            <person name="Loftus B."/>
            <person name="Xi Z."/>
            <person name="Megy K."/>
            <person name="Grabherr M."/>
            <person name="Ren Q."/>
            <person name="Zdobnov E.M."/>
            <person name="Lobo N.F."/>
            <person name="Campbell K.S."/>
            <person name="Brown S.E."/>
            <person name="Bonaldo M.F."/>
            <person name="Zhu J."/>
            <person name="Sinkins S.P."/>
            <person name="Hogenkamp D.G."/>
            <person name="Amedeo P."/>
            <person name="Arensburger P."/>
            <person name="Atkinson P.W."/>
            <person name="Bidwell S."/>
            <person name="Biedler J."/>
            <person name="Birney E."/>
            <person name="Bruggner R.V."/>
            <person name="Costas J."/>
            <person name="Coy M.R."/>
            <person name="Crabtree J."/>
            <person name="Crawford M."/>
            <person name="Debruyn B."/>
            <person name="Decaprio D."/>
            <person name="Eiglmeier K."/>
            <person name="Eisenstadt E."/>
            <person name="El-Dorry H."/>
            <person name="Gelbart W.M."/>
            <person name="Gomes S.L."/>
            <person name="Hammond M."/>
            <person name="Hannick L.I."/>
            <person name="Hogan J.R."/>
            <person name="Holmes M.H."/>
            <person name="Jaffe D."/>
            <person name="Johnston J.S."/>
            <person name="Kennedy R.C."/>
            <person name="Koo H."/>
            <person name="Kravitz S."/>
            <person name="Kriventseva E.V."/>
            <person name="Kulp D."/>
            <person name="Labutti K."/>
            <person name="Lee E."/>
            <person name="Li S."/>
            <person name="Lovin D.D."/>
            <person name="Mao C."/>
            <person name="Mauceli E."/>
            <person name="Menck C.F."/>
            <person name="Miller J.R."/>
            <person name="Montgomery P."/>
            <person name="Mori A."/>
            <person name="Nascimento A.L."/>
            <person name="Naveira H.F."/>
            <person name="Nusbaum C."/>
            <person name="O'leary S."/>
            <person name="Orvis J."/>
            <person name="Pertea M."/>
            <person name="Quesneville H."/>
            <person name="Reidenbach K.R."/>
            <person name="Rogers Y.H."/>
            <person name="Roth C.W."/>
            <person name="Schneider J.R."/>
            <person name="Schatz M."/>
            <person name="Shumway M."/>
            <person name="Stanke M."/>
            <person name="Stinson E.O."/>
            <person name="Tubio J.M."/>
            <person name="Vanzee J.P."/>
            <person name="Verjovski-Almeida S."/>
            <person name="Werner D."/>
            <person name="White O."/>
            <person name="Wyder S."/>
            <person name="Zeng Q."/>
            <person name="Zhao Q."/>
            <person name="Zhao Y."/>
            <person name="Hill C.A."/>
            <person name="Raikhel A.S."/>
            <person name="Soares M.B."/>
            <person name="Knudson D.L."/>
            <person name="Lee N.H."/>
            <person name="Galagan J."/>
            <person name="Salzberg S.L."/>
            <person name="Paulsen I.T."/>
            <person name="Dimopoulos G."/>
            <person name="Collins F.H."/>
            <person name="Birren B."/>
            <person name="Fraser-Liggett C.M."/>
            <person name="Severson D.W."/>
        </authorList>
    </citation>
    <scope>NUCLEOTIDE SEQUENCE [LARGE SCALE GENOMIC DNA]</scope>
    <source>
        <strain evidence="2">Liverpool</strain>
    </source>
</reference>
<evidence type="ECO:0000256" key="1">
    <source>
        <dbReference type="SAM" id="SignalP"/>
    </source>
</evidence>
<sequence length="189" mass="18988">MKFVVVVICAVVGVALGESADDQQADVVNGQNQPQAQDRLFELSRKSRQLFGTAYPYSGGLTQGAYPYPVGTGISAYSGYSGYPTTGLGFNSGQYSAALYGGGPYAAGSYGTGGYGAGAYGAGAYGAGSYGAGVYGGGLYGAGGYGGGLYGGSGLGYNGYGGYSQFANDPYSAIGSRGFVPSNLYRRAF</sequence>
<dbReference type="Proteomes" id="UP000682892">
    <property type="component" value="Unassembled WGS sequence"/>
</dbReference>
<keyword evidence="1" id="KW-0732">Signal</keyword>
<feature type="chain" id="PRO_5036456627" evidence="1">
    <location>
        <begin position="18"/>
        <end position="189"/>
    </location>
</feature>
<proteinExistence type="predicted"/>
<dbReference type="AlphaFoldDB" id="A0A1S4FXF9"/>
<reference evidence="2" key="3">
    <citation type="submission" date="2012-09" db="EMBL/GenBank/DDBJ databases">
        <authorList>
            <consortium name="VectorBase"/>
        </authorList>
    </citation>
    <scope>NUCLEOTIDE SEQUENCE</scope>
    <source>
        <strain evidence="2">Liverpool</strain>
    </source>
</reference>
<accession>A0A1S4FXF9</accession>
<gene>
    <name evidence="2" type="ORF">AaeL_AAEL012901</name>
</gene>
<reference evidence="2" key="1">
    <citation type="submission" date="2005-10" db="EMBL/GenBank/DDBJ databases">
        <authorList>
            <person name="Loftus B.J."/>
            <person name="Nene V.M."/>
            <person name="Hannick L.I."/>
            <person name="Bidwell S."/>
            <person name="Haas B."/>
            <person name="Amedeo P."/>
            <person name="Orvis J."/>
            <person name="Wortman J.R."/>
            <person name="White O.R."/>
            <person name="Salzberg S."/>
            <person name="Shumway M."/>
            <person name="Koo H."/>
            <person name="Zhao Y."/>
            <person name="Holmes M."/>
            <person name="Miller J."/>
            <person name="Schatz M."/>
            <person name="Pop M."/>
            <person name="Pai G."/>
            <person name="Utterback T."/>
            <person name="Rogers Y.-H."/>
            <person name="Kravitz S."/>
            <person name="Fraser C.M."/>
        </authorList>
    </citation>
    <scope>NUCLEOTIDE SEQUENCE</scope>
    <source>
        <strain evidence="2">Liverpool</strain>
    </source>
</reference>
<dbReference type="OrthoDB" id="7764793at2759"/>
<dbReference type="EMBL" id="CH477941">
    <property type="protein sequence ID" value="EAT34907.1"/>
    <property type="molecule type" value="Genomic_DNA"/>
</dbReference>
<feature type="signal peptide" evidence="1">
    <location>
        <begin position="1"/>
        <end position="17"/>
    </location>
</feature>
<dbReference type="HOGENOM" id="CLU_1435537_0_0_1"/>
<protein>
    <submittedName>
        <fullName evidence="2">AAEL012901-PA</fullName>
    </submittedName>
</protein>
<name>A0A1S4FXF9_AEDAE</name>
<organism evidence="2 3">
    <name type="scientific">Aedes aegypti</name>
    <name type="common">Yellowfever mosquito</name>
    <name type="synonym">Culex aegypti</name>
    <dbReference type="NCBI Taxonomy" id="7159"/>
    <lineage>
        <taxon>Eukaryota</taxon>
        <taxon>Metazoa</taxon>
        <taxon>Ecdysozoa</taxon>
        <taxon>Arthropoda</taxon>
        <taxon>Hexapoda</taxon>
        <taxon>Insecta</taxon>
        <taxon>Pterygota</taxon>
        <taxon>Neoptera</taxon>
        <taxon>Endopterygota</taxon>
        <taxon>Diptera</taxon>
        <taxon>Nematocera</taxon>
        <taxon>Culicoidea</taxon>
        <taxon>Culicidae</taxon>
        <taxon>Culicinae</taxon>
        <taxon>Aedini</taxon>
        <taxon>Aedes</taxon>
        <taxon>Stegomyia</taxon>
    </lineage>
</organism>
<evidence type="ECO:0000313" key="2">
    <source>
        <dbReference type="EMBL" id="EAT34907.1"/>
    </source>
</evidence>